<dbReference type="AlphaFoldDB" id="A0A4U9R5R6"/>
<dbReference type="PIRSF" id="PIRSF015617">
    <property type="entry name" value="Adensltrnsf_CobA"/>
    <property type="match status" value="1"/>
</dbReference>
<evidence type="ECO:0000313" key="2">
    <source>
        <dbReference type="Proteomes" id="UP000308489"/>
    </source>
</evidence>
<dbReference type="EMBL" id="LR590481">
    <property type="protein sequence ID" value="VTQ86396.1"/>
    <property type="molecule type" value="Genomic_DNA"/>
</dbReference>
<dbReference type="GO" id="GO:0009236">
    <property type="term" value="P:cobalamin biosynthetic process"/>
    <property type="evidence" value="ECO:0007669"/>
    <property type="project" value="InterPro"/>
</dbReference>
<dbReference type="NCBIfam" id="NF004637">
    <property type="entry name" value="PRK05986.1"/>
    <property type="match status" value="1"/>
</dbReference>
<dbReference type="KEGG" id="hhw:NCTC503_00924"/>
<dbReference type="PANTHER" id="PTHR46638:SF1">
    <property type="entry name" value="CORRINOID ADENOSYLTRANSFERASE"/>
    <property type="match status" value="1"/>
</dbReference>
<dbReference type="CDD" id="cd00561">
    <property type="entry name" value="CobA_ACA"/>
    <property type="match status" value="1"/>
</dbReference>
<dbReference type="Pfam" id="PF02572">
    <property type="entry name" value="CobA_CobO_BtuR"/>
    <property type="match status" value="1"/>
</dbReference>
<dbReference type="SUPFAM" id="SSF52540">
    <property type="entry name" value="P-loop containing nucleoside triphosphate hydrolases"/>
    <property type="match status" value="1"/>
</dbReference>
<dbReference type="Gene3D" id="3.40.50.300">
    <property type="entry name" value="P-loop containing nucleotide triphosphate hydrolases"/>
    <property type="match status" value="1"/>
</dbReference>
<dbReference type="InterPro" id="IPR027417">
    <property type="entry name" value="P-loop_NTPase"/>
</dbReference>
<dbReference type="EC" id="2.5.1.17" evidence="1"/>
<accession>A0A4U9R5R6</accession>
<dbReference type="OrthoDB" id="9810309at2"/>
<name>A0A4U9R5R6_HATHI</name>
<gene>
    <name evidence="1" type="primary">cobO</name>
    <name evidence="1" type="ORF">NCTC503_00924</name>
</gene>
<sequence length="171" mass="19128">MEKGYVHIYTGNGKGKTTAAFGLALRASLAGKNVYIGQFVKGMKYHEVAVENLINNIKIEQFGNGCFISNSPTKEDISMGRNALLKCGNILKKGEYDLVILDEITIAIYFKLFSEEEVIGILKDKHPKVEVVLTGRYATDKLIEFSDLVTEMKEIKHYYNKGVLSREGIDV</sequence>
<proteinExistence type="predicted"/>
<dbReference type="Proteomes" id="UP000308489">
    <property type="component" value="Chromosome 1"/>
</dbReference>
<keyword evidence="1" id="KW-0808">Transferase</keyword>
<keyword evidence="2" id="KW-1185">Reference proteome</keyword>
<dbReference type="GO" id="GO:0005524">
    <property type="term" value="F:ATP binding"/>
    <property type="evidence" value="ECO:0007669"/>
    <property type="project" value="InterPro"/>
</dbReference>
<dbReference type="InterPro" id="IPR003724">
    <property type="entry name" value="CblAdoTrfase_CobA"/>
</dbReference>
<dbReference type="PANTHER" id="PTHR46638">
    <property type="entry name" value="CORRINOID ADENOSYLTRANSFERASE"/>
    <property type="match status" value="1"/>
</dbReference>
<organism evidence="1 2">
    <name type="scientific">Hathewaya histolytica</name>
    <name type="common">Clostridium histolyticum</name>
    <dbReference type="NCBI Taxonomy" id="1498"/>
    <lineage>
        <taxon>Bacteria</taxon>
        <taxon>Bacillati</taxon>
        <taxon>Bacillota</taxon>
        <taxon>Clostridia</taxon>
        <taxon>Eubacteriales</taxon>
        <taxon>Clostridiaceae</taxon>
        <taxon>Hathewaya</taxon>
    </lineage>
</organism>
<evidence type="ECO:0000313" key="1">
    <source>
        <dbReference type="EMBL" id="VTQ86396.1"/>
    </source>
</evidence>
<reference evidence="1 2" key="1">
    <citation type="submission" date="2019-05" db="EMBL/GenBank/DDBJ databases">
        <authorList>
            <consortium name="Pathogen Informatics"/>
        </authorList>
    </citation>
    <scope>NUCLEOTIDE SEQUENCE [LARGE SCALE GENOMIC DNA]</scope>
    <source>
        <strain evidence="1 2">NCTC503</strain>
    </source>
</reference>
<protein>
    <submittedName>
        <fullName evidence="1">Cob(I)yrinic acid a,c-diamide adenosyltransferase</fullName>
        <ecNumber evidence="1">2.5.1.17</ecNumber>
    </submittedName>
</protein>
<dbReference type="GO" id="GO:0008817">
    <property type="term" value="F:corrinoid adenosyltransferase activity"/>
    <property type="evidence" value="ECO:0007669"/>
    <property type="project" value="UniProtKB-EC"/>
</dbReference>